<reference evidence="2" key="2">
    <citation type="journal article" date="2023" name="Science">
        <title>Genomic signatures of disease resistance in endangered staghorn corals.</title>
        <authorList>
            <person name="Vollmer S.V."/>
            <person name="Selwyn J.D."/>
            <person name="Despard B.A."/>
            <person name="Roesel C.L."/>
        </authorList>
    </citation>
    <scope>NUCLEOTIDE SEQUENCE</scope>
    <source>
        <strain evidence="2">K2</strain>
    </source>
</reference>
<proteinExistence type="predicted"/>
<feature type="region of interest" description="Disordered" evidence="1">
    <location>
        <begin position="964"/>
        <end position="997"/>
    </location>
</feature>
<dbReference type="Proteomes" id="UP001249851">
    <property type="component" value="Unassembled WGS sequence"/>
</dbReference>
<feature type="region of interest" description="Disordered" evidence="1">
    <location>
        <begin position="1208"/>
        <end position="1231"/>
    </location>
</feature>
<reference evidence="2" key="1">
    <citation type="journal article" date="2023" name="G3 (Bethesda)">
        <title>Whole genome assembly and annotation of the endangered Caribbean coral Acropora cervicornis.</title>
        <authorList>
            <person name="Selwyn J.D."/>
            <person name="Vollmer S.V."/>
        </authorList>
    </citation>
    <scope>NUCLEOTIDE SEQUENCE</scope>
    <source>
        <strain evidence="2">K2</strain>
    </source>
</reference>
<feature type="region of interest" description="Disordered" evidence="1">
    <location>
        <begin position="856"/>
        <end position="878"/>
    </location>
</feature>
<dbReference type="EMBL" id="JARQWQ010000054">
    <property type="protein sequence ID" value="KAK2556676.1"/>
    <property type="molecule type" value="Genomic_DNA"/>
</dbReference>
<comment type="caution">
    <text evidence="2">The sequence shown here is derived from an EMBL/GenBank/DDBJ whole genome shotgun (WGS) entry which is preliminary data.</text>
</comment>
<feature type="compositionally biased region" description="Low complexity" evidence="1">
    <location>
        <begin position="192"/>
        <end position="201"/>
    </location>
</feature>
<evidence type="ECO:0000313" key="3">
    <source>
        <dbReference type="Proteomes" id="UP001249851"/>
    </source>
</evidence>
<accession>A0AAD9Q8G6</accession>
<keyword evidence="3" id="KW-1185">Reference proteome</keyword>
<organism evidence="2 3">
    <name type="scientific">Acropora cervicornis</name>
    <name type="common">Staghorn coral</name>
    <dbReference type="NCBI Taxonomy" id="6130"/>
    <lineage>
        <taxon>Eukaryota</taxon>
        <taxon>Metazoa</taxon>
        <taxon>Cnidaria</taxon>
        <taxon>Anthozoa</taxon>
        <taxon>Hexacorallia</taxon>
        <taxon>Scleractinia</taxon>
        <taxon>Astrocoeniina</taxon>
        <taxon>Acroporidae</taxon>
        <taxon>Acropora</taxon>
    </lineage>
</organism>
<feature type="region of interest" description="Disordered" evidence="1">
    <location>
        <begin position="160"/>
        <end position="212"/>
    </location>
</feature>
<feature type="region of interest" description="Disordered" evidence="1">
    <location>
        <begin position="1146"/>
        <end position="1195"/>
    </location>
</feature>
<name>A0AAD9Q8G6_ACRCE</name>
<feature type="compositionally biased region" description="Basic and acidic residues" evidence="1">
    <location>
        <begin position="968"/>
        <end position="988"/>
    </location>
</feature>
<gene>
    <name evidence="2" type="ORF">P5673_021227</name>
</gene>
<feature type="region of interest" description="Disordered" evidence="1">
    <location>
        <begin position="536"/>
        <end position="556"/>
    </location>
</feature>
<feature type="compositionally biased region" description="Basic residues" evidence="1">
    <location>
        <begin position="1164"/>
        <end position="1177"/>
    </location>
</feature>
<feature type="compositionally biased region" description="Basic and acidic residues" evidence="1">
    <location>
        <begin position="1033"/>
        <end position="1043"/>
    </location>
</feature>
<feature type="region of interest" description="Disordered" evidence="1">
    <location>
        <begin position="1100"/>
        <end position="1126"/>
    </location>
</feature>
<feature type="region of interest" description="Disordered" evidence="1">
    <location>
        <begin position="1033"/>
        <end position="1060"/>
    </location>
</feature>
<protein>
    <submittedName>
        <fullName evidence="2">Uncharacterized protein</fullName>
    </submittedName>
</protein>
<evidence type="ECO:0000313" key="2">
    <source>
        <dbReference type="EMBL" id="KAK2556676.1"/>
    </source>
</evidence>
<dbReference type="AlphaFoldDB" id="A0AAD9Q8G6"/>
<feature type="compositionally biased region" description="Basic and acidic residues" evidence="1">
    <location>
        <begin position="1208"/>
        <end position="1219"/>
    </location>
</feature>
<sequence length="1254" mass="144146">MNSWIMRRWLETHKKEEHPDLSITQENDAFHVLPEACHPPEESIERMCSSEFFSKHKYKYVESPMNIKLDQTFEDCGNPLASPPYEEPVLRHSQACAAKILARNEDKALAYAYAVNEQGYVNKRNPSFSIHNKIQISIPMATEHQCPRENIWNQVDMTEKNETHGNQSKTKSQEQEGDEEDIDGANAQSSALENNENVNLEEVPKQDQKAAKNALVKDSVNLKNASLTIHDKKPTRIAKEKGYQFSSEHRLNQAGLTKKDEEQSYLYWMTGLHHGQEEKEEVYEFITPSSDLEHYEKAILGEVPKQDQRAAKNALVKDSVNLKNASLTIHDKKPTRIAKEKGYQFSSEHRLNQADLIEKDEEQSYHYWMTELHHGQEEKEEVYEFITPSSDLEHYEKAILGEVPKQDQKAAKNALVKDSVNLKNASLSIHDKMPTRITKEKGYQFSSEHRLNQADLTEKDEEQSYQCWMTELHHGQEEKEEVYEFITPSSDLEHYEKAILGEVPKQDQKAAKHALVKDSVNLKNASLTIHDKKPTRFAKEKGYQSSSEHRLDQADLTEKDEEQSYLYWKTELHHGQEEKEEVYEFITPSSDLEHYEKAITGDVPKQDQKAAKHALVKDSVNLKNASLTIHDKKPTGIAKEKGYQFSSEHRLNQAGPTKKDEEQSYHYWMTELHHGQEEKEEVYEFITPSSDLEHYEKAITGDVPKQDQKAAKHALVKDSVNLKNASLTIHDKKPTGIAKEKGYQFSSEHRLNQAGPTKKDEEQSYHYWMTELHHGQEEKEEVYEFITPSSDLEHYEKAIIGDVPKQDQKAAKNALVKDSVNLKNASLTIHDKKPTRIAKEKGYQFSSEHRLNQADLTEKDDTQSYQSRKTKLQHEREEKEEVINAFITPSSDLEHNENAILEEIPKQDQTAAENALVKESVNIIYASLTIHDKKPTGIPEEVRKQEEKAVKHASVEDAETTKYASLTTHDKKPTGISKEARKQDEKAVKNASVEDAETTKYQSLPVHFKELTVVPKERENQCPREHCGYEARLTERGKTESKRSKATTKFQPIHEDDEGDINGCIAKRFRNSEEEQVDANGNLEDEEEIAKLEEICNQKQKVSQEGTVRMKYPQDDGSGALRKDTPVTHTLCTDKIKEEDQVAQNLQPVGEGTECKVDHQPSPFRRRPAIRRKKKLAMQKPNNRQNKENVTPECGLKEVVHDQVLKEVNEEHREEEQNLSKETSPCLPQAERSERRISVFAELAIDISTWTEEI</sequence>
<evidence type="ECO:0000256" key="1">
    <source>
        <dbReference type="SAM" id="MobiDB-lite"/>
    </source>
</evidence>